<keyword evidence="2" id="KW-1185">Reference proteome</keyword>
<proteinExistence type="predicted"/>
<organism evidence="1 2">
    <name type="scientific">Sphingomonas turrisvirgatae</name>
    <dbReference type="NCBI Taxonomy" id="1888892"/>
    <lineage>
        <taxon>Bacteria</taxon>
        <taxon>Pseudomonadati</taxon>
        <taxon>Pseudomonadota</taxon>
        <taxon>Alphaproteobacteria</taxon>
        <taxon>Sphingomonadales</taxon>
        <taxon>Sphingomonadaceae</taxon>
        <taxon>Sphingomonas</taxon>
    </lineage>
</organism>
<name>A0A1E3M059_9SPHN</name>
<evidence type="ECO:0000313" key="1">
    <source>
        <dbReference type="EMBL" id="ODP39457.1"/>
    </source>
</evidence>
<dbReference type="AlphaFoldDB" id="A0A1E3M059"/>
<sequence length="64" mass="6936">MDLNQLLHRHQIALMCAQAAVCPEARYAHRGMATLYAERIDALRPHTDAPMQVAASAAALHDAG</sequence>
<accession>A0A1E3M059</accession>
<dbReference type="STRING" id="1888892.BFL28_10315"/>
<dbReference type="Proteomes" id="UP000094487">
    <property type="component" value="Unassembled WGS sequence"/>
</dbReference>
<comment type="caution">
    <text evidence="1">The sequence shown here is derived from an EMBL/GenBank/DDBJ whole genome shotgun (WGS) entry which is preliminary data.</text>
</comment>
<gene>
    <name evidence="1" type="ORF">BFL28_10315</name>
</gene>
<dbReference type="RefSeq" id="WP_069318958.1">
    <property type="nucleotide sequence ID" value="NZ_MDDS01000005.1"/>
</dbReference>
<dbReference type="OrthoDB" id="7406309at2"/>
<evidence type="ECO:0000313" key="2">
    <source>
        <dbReference type="Proteomes" id="UP000094487"/>
    </source>
</evidence>
<protein>
    <submittedName>
        <fullName evidence="1">Uncharacterized protein</fullName>
    </submittedName>
</protein>
<reference evidence="1 2" key="1">
    <citation type="submission" date="2016-08" db="EMBL/GenBank/DDBJ databases">
        <title>Draft genome of the agarase producing Sphingomonas sp. MCT13.</title>
        <authorList>
            <person name="D'Andrea M.M."/>
            <person name="Rossolini G.M."/>
            <person name="Thaller M.C."/>
        </authorList>
    </citation>
    <scope>NUCLEOTIDE SEQUENCE [LARGE SCALE GENOMIC DNA]</scope>
    <source>
        <strain evidence="1 2">MCT13</strain>
    </source>
</reference>
<dbReference type="EMBL" id="MDDS01000005">
    <property type="protein sequence ID" value="ODP39457.1"/>
    <property type="molecule type" value="Genomic_DNA"/>
</dbReference>